<feature type="domain" description="SPRY" evidence="3">
    <location>
        <begin position="989"/>
        <end position="1039"/>
    </location>
</feature>
<dbReference type="SUPFAM" id="SSF49899">
    <property type="entry name" value="Concanavalin A-like lectins/glucanases"/>
    <property type="match status" value="1"/>
</dbReference>
<dbReference type="AlphaFoldDB" id="G0TUU9"/>
<evidence type="ECO:0000259" key="3">
    <source>
        <dbReference type="Pfam" id="PF00622"/>
    </source>
</evidence>
<organism evidence="4">
    <name type="scientific">Trypanosoma vivax (strain Y486)</name>
    <dbReference type="NCBI Taxonomy" id="1055687"/>
    <lineage>
        <taxon>Eukaryota</taxon>
        <taxon>Discoba</taxon>
        <taxon>Euglenozoa</taxon>
        <taxon>Kinetoplastea</taxon>
        <taxon>Metakinetoplastina</taxon>
        <taxon>Trypanosomatida</taxon>
        <taxon>Trypanosomatidae</taxon>
        <taxon>Trypanosoma</taxon>
        <taxon>Duttonella</taxon>
    </lineage>
</organism>
<proteinExistence type="predicted"/>
<protein>
    <recommendedName>
        <fullName evidence="3">SPRY domain-containing protein</fullName>
    </recommendedName>
</protein>
<dbReference type="VEuPathDB" id="TriTrypDB:TvY486_0404030"/>
<dbReference type="EMBL" id="HE573020">
    <property type="protein sequence ID" value="CCC47736.1"/>
    <property type="molecule type" value="Genomic_DNA"/>
</dbReference>
<evidence type="ECO:0000256" key="2">
    <source>
        <dbReference type="SAM" id="MobiDB-lite"/>
    </source>
</evidence>
<dbReference type="Pfam" id="PF00622">
    <property type="entry name" value="SPRY"/>
    <property type="match status" value="1"/>
</dbReference>
<evidence type="ECO:0000313" key="4">
    <source>
        <dbReference type="EMBL" id="CCC47736.1"/>
    </source>
</evidence>
<reference evidence="4" key="1">
    <citation type="journal article" date="2012" name="Proc. Natl. Acad. Sci. U.S.A.">
        <title>Antigenic diversity is generated by distinct evolutionary mechanisms in African trypanosome species.</title>
        <authorList>
            <person name="Jackson A.P."/>
            <person name="Berry A."/>
            <person name="Aslett M."/>
            <person name="Allison H.C."/>
            <person name="Burton P."/>
            <person name="Vavrova-Anderson J."/>
            <person name="Brown R."/>
            <person name="Browne H."/>
            <person name="Corton N."/>
            <person name="Hauser H."/>
            <person name="Gamble J."/>
            <person name="Gilderthorp R."/>
            <person name="Marcello L."/>
            <person name="McQuillan J."/>
            <person name="Otto T.D."/>
            <person name="Quail M.A."/>
            <person name="Sanders M.J."/>
            <person name="van Tonder A."/>
            <person name="Ginger M.L."/>
            <person name="Field M.C."/>
            <person name="Barry J.D."/>
            <person name="Hertz-Fowler C."/>
            <person name="Berriman M."/>
        </authorList>
    </citation>
    <scope>NUCLEOTIDE SEQUENCE</scope>
    <source>
        <strain evidence="4">Y486</strain>
    </source>
</reference>
<feature type="coiled-coil region" evidence="1">
    <location>
        <begin position="207"/>
        <end position="304"/>
    </location>
</feature>
<accession>G0TUU9</accession>
<evidence type="ECO:0000256" key="1">
    <source>
        <dbReference type="SAM" id="Coils"/>
    </source>
</evidence>
<feature type="coiled-coil region" evidence="1">
    <location>
        <begin position="337"/>
        <end position="435"/>
    </location>
</feature>
<sequence length="1043" mass="115095">MPRGESQAPAAQRCAETAVRVTFTKPTASTTNCDRGRVKSASLPARGETEGRQEQPPISSASGRRSLSAARRICIEKEAAQRSQIYLQQLESWKELRVAAFQVLFVSLPSGARSTSSRSVSSGPRWGGGCHFNGSSGNDSLLQTASCLHAPLHGRCRSGASAPSTARSLTAEPASPQFPPEQCYEYETQWALRRSHCLQEQGNFRREEDHLNEIVALRDQLHKTQQQLQEACALQENAAEEGRIATERVEVLTKQVSALEDTLKSVTAASKESMDSLRIREQQMDALSSEVRRLKDENSALMEQKAVSEGAFKQQVQELEVALADVKERESVANGRLQSVRDELKDAQRVVEAQKSALRESSLKTNLMEQKLEEVNRQLTDVTRISNKERDLARQQAIMHVKELEESRAKLYELQQRYEEEIEELKGQVALSRDVAESTRVSGVDTTIQQENGVSSRYQCVGDARQLCIVEDVEISAESSVKEGKNAQLLSAVKKARQEMLSREEHYHKSANTACGLSRLNFANEDKEIELMLRDARREFKELCLSFSEVQKERDEECARRERAEAALCDLQEQVRRSLSLVADSSTTHDTVLNTNGIAGCSITRGREEVDAREILGGPFFPIRARCSPLTPKRSCGSSLFSGNEMDELVLSIRKTIEVRVQQMEVCLSDAVAALLCIRECVVHGQQGRSQQTGHPFQTLDDPLSGASKKSVVKLLEAVSAVSATRSLFEVFSQVSGLEVLSQLVDKRFVKVLCERRHSVRVLVQELTCKENRYGFDSVSDHLPDNSLLLSLSSMLDASVNSMISMGCARGSEDDPAQSPQYRPVLGAGSVVRVDKAESGLKSPLGQHLQPSDHRDVSRYSHTVGVAGGRIEVSQSGKLLRRLLLPSIVDIMSCSALGSVSHNGLLAVEEEGTFVSPNSVSCFSYSVRVGVHCSDVLIGFADSQLPLEVFAPVLNSVTYTGCYFLHLGRGTLYCPLYGLVDMPYPAFSSRGPVQTGEEIRCVLDTAMGTIHFWRGDVDCGLAFEHVSLRQPLFPAFELNSRGC</sequence>
<dbReference type="InterPro" id="IPR003877">
    <property type="entry name" value="SPRY_dom"/>
</dbReference>
<feature type="region of interest" description="Disordered" evidence="2">
    <location>
        <begin position="26"/>
        <end position="65"/>
    </location>
</feature>
<dbReference type="InterPro" id="IPR043136">
    <property type="entry name" value="B30.2/SPRY_sf"/>
</dbReference>
<dbReference type="Gene3D" id="2.60.120.920">
    <property type="match status" value="1"/>
</dbReference>
<gene>
    <name evidence="4" type="ORF">TVY486_0404030</name>
</gene>
<dbReference type="InterPro" id="IPR013320">
    <property type="entry name" value="ConA-like_dom_sf"/>
</dbReference>
<keyword evidence="1" id="KW-0175">Coiled coil</keyword>
<feature type="non-terminal residue" evidence="4">
    <location>
        <position position="1043"/>
    </location>
</feature>
<name>G0TUU9_TRYVY</name>